<dbReference type="Proteomes" id="UP000324383">
    <property type="component" value="Unassembled WGS sequence"/>
</dbReference>
<reference evidence="1 2" key="1">
    <citation type="submission" date="2019-07" db="EMBL/GenBank/DDBJ databases">
        <title>Draft Genome Sequences of Bacteroides pyogenes Strains Isolated from the Uterus Holstein Dairy Cows with Metritis.</title>
        <authorList>
            <person name="Cunha F."/>
            <person name="Galvao K.N."/>
            <person name="Jeon S.J."/>
            <person name="Jeong K.C."/>
        </authorList>
    </citation>
    <scope>NUCLEOTIDE SEQUENCE [LARGE SCALE GENOMIC DNA]</scope>
    <source>
        <strain evidence="1 2">KG-31</strain>
    </source>
</reference>
<dbReference type="RefSeq" id="WP_148730614.1">
    <property type="nucleotide sequence ID" value="NZ_JALFMC010000018.1"/>
</dbReference>
<dbReference type="EMBL" id="VKLW01000022">
    <property type="protein sequence ID" value="TYK32888.1"/>
    <property type="molecule type" value="Genomic_DNA"/>
</dbReference>
<sequence>MGSTGSGNFSDYKNFSKARKGVTGSEDSIDKCALAFSTLVEDVDACDFYIKNGKLPTVGDIVSVEFNVRLIVTAEDGTIIGYLPTEYNYLRNCIAKGFTYFGRVSVVGTTPINTVVVDIIPNDAYV</sequence>
<evidence type="ECO:0000313" key="2">
    <source>
        <dbReference type="Proteomes" id="UP000324383"/>
    </source>
</evidence>
<accession>A0A5D3FQ20</accession>
<name>A0A5D3FQ20_9BACE</name>
<organism evidence="1 2">
    <name type="scientific">Bacteroides pyogenes</name>
    <dbReference type="NCBI Taxonomy" id="310300"/>
    <lineage>
        <taxon>Bacteria</taxon>
        <taxon>Pseudomonadati</taxon>
        <taxon>Bacteroidota</taxon>
        <taxon>Bacteroidia</taxon>
        <taxon>Bacteroidales</taxon>
        <taxon>Bacteroidaceae</taxon>
        <taxon>Bacteroides</taxon>
    </lineage>
</organism>
<proteinExistence type="predicted"/>
<comment type="caution">
    <text evidence="1">The sequence shown here is derived from an EMBL/GenBank/DDBJ whole genome shotgun (WGS) entry which is preliminary data.</text>
</comment>
<protein>
    <recommendedName>
        <fullName evidence="3">HIRAN domain-containing protein</fullName>
    </recommendedName>
</protein>
<gene>
    <name evidence="1" type="ORF">FNJ60_10120</name>
</gene>
<keyword evidence="2" id="KW-1185">Reference proteome</keyword>
<dbReference type="AlphaFoldDB" id="A0A5D3FQ20"/>
<evidence type="ECO:0000313" key="1">
    <source>
        <dbReference type="EMBL" id="TYK32888.1"/>
    </source>
</evidence>
<evidence type="ECO:0008006" key="3">
    <source>
        <dbReference type="Google" id="ProtNLM"/>
    </source>
</evidence>